<gene>
    <name evidence="2" type="ORF">I206_07891</name>
    <name evidence="3" type="ORF">I206_100076</name>
</gene>
<keyword evidence="1" id="KW-0732">Signal</keyword>
<feature type="signal peptide" evidence="1">
    <location>
        <begin position="1"/>
        <end position="21"/>
    </location>
</feature>
<feature type="chain" id="PRO_5008628079" description="Ig-like domain-containing protein" evidence="1">
    <location>
        <begin position="22"/>
        <end position="250"/>
    </location>
</feature>
<evidence type="ECO:0008006" key="5">
    <source>
        <dbReference type="Google" id="ProtNLM"/>
    </source>
</evidence>
<evidence type="ECO:0000256" key="1">
    <source>
        <dbReference type="SAM" id="SignalP"/>
    </source>
</evidence>
<organism evidence="2">
    <name type="scientific">Kwoniella pini CBS 10737</name>
    <dbReference type="NCBI Taxonomy" id="1296096"/>
    <lineage>
        <taxon>Eukaryota</taxon>
        <taxon>Fungi</taxon>
        <taxon>Dikarya</taxon>
        <taxon>Basidiomycota</taxon>
        <taxon>Agaricomycotina</taxon>
        <taxon>Tremellomycetes</taxon>
        <taxon>Tremellales</taxon>
        <taxon>Cryptococcaceae</taxon>
        <taxon>Kwoniella</taxon>
    </lineage>
</organism>
<reference evidence="2" key="3">
    <citation type="submission" date="2016-07" db="EMBL/GenBank/DDBJ databases">
        <title>Evolution of pathogenesis and genome organization in the Tremellales.</title>
        <authorList>
            <person name="Cuomo C."/>
            <person name="Litvintseva A."/>
            <person name="Heitman J."/>
            <person name="Chen Y."/>
            <person name="Sun S."/>
            <person name="Springer D."/>
            <person name="Dromer F."/>
            <person name="Young S."/>
            <person name="Zeng Q."/>
            <person name="Chapman S."/>
            <person name="Gujja S."/>
            <person name="Saif S."/>
            <person name="Birren B."/>
        </authorList>
    </citation>
    <scope>NUCLEOTIDE SEQUENCE</scope>
    <source>
        <strain evidence="2">CBS 10737</strain>
    </source>
</reference>
<dbReference type="OrthoDB" id="10321210at2759"/>
<protein>
    <recommendedName>
        <fullName evidence="5">Ig-like domain-containing protein</fullName>
    </recommendedName>
</protein>
<reference evidence="3" key="2">
    <citation type="submission" date="2013-07" db="EMBL/GenBank/DDBJ databases">
        <authorList>
            <consortium name="The Broad Institute Genome Sequencing Platform"/>
            <person name="Cuomo C."/>
            <person name="Litvintseva A."/>
            <person name="Chen Y."/>
            <person name="Heitman J."/>
            <person name="Sun S."/>
            <person name="Springer D."/>
            <person name="Dromer F."/>
            <person name="Young S.K."/>
            <person name="Zeng Q."/>
            <person name="Gargeya S."/>
            <person name="Fitzgerald M."/>
            <person name="Abouelleil A."/>
            <person name="Alvarado L."/>
            <person name="Berlin A.M."/>
            <person name="Chapman S.B."/>
            <person name="Dewar J."/>
            <person name="Goldberg J."/>
            <person name="Griggs A."/>
            <person name="Gujja S."/>
            <person name="Hansen M."/>
            <person name="Howarth C."/>
            <person name="Imamovic A."/>
            <person name="Larimer J."/>
            <person name="McCowan C."/>
            <person name="Murphy C."/>
            <person name="Pearson M."/>
            <person name="Priest M."/>
            <person name="Roberts A."/>
            <person name="Saif S."/>
            <person name="Shea T."/>
            <person name="Sykes S."/>
            <person name="Wortman J."/>
            <person name="Nusbaum C."/>
            <person name="Birren B."/>
        </authorList>
    </citation>
    <scope>NUCLEOTIDE SEQUENCE</scope>
    <source>
        <strain evidence="3">CBS 10737</strain>
    </source>
</reference>
<dbReference type="AlphaFoldDB" id="A0A1B9HSG5"/>
<dbReference type="Proteomes" id="UP000094020">
    <property type="component" value="Chromosome 1"/>
</dbReference>
<dbReference type="RefSeq" id="XP_019007439.1">
    <property type="nucleotide sequence ID" value="XM_019159575.1"/>
</dbReference>
<reference evidence="2" key="1">
    <citation type="submission" date="2013-07" db="EMBL/GenBank/DDBJ databases">
        <title>The Genome Sequence of Cryptococcus pinus CBS10737.</title>
        <authorList>
            <consortium name="The Broad Institute Genome Sequencing Platform"/>
            <person name="Cuomo C."/>
            <person name="Litvintseva A."/>
            <person name="Chen Y."/>
            <person name="Heitman J."/>
            <person name="Sun S."/>
            <person name="Springer D."/>
            <person name="Dromer F."/>
            <person name="Young S.K."/>
            <person name="Zeng Q."/>
            <person name="Gargeya S."/>
            <person name="Fitzgerald M."/>
            <person name="Abouelleil A."/>
            <person name="Alvarado L."/>
            <person name="Berlin A.M."/>
            <person name="Chapman S.B."/>
            <person name="Dewar J."/>
            <person name="Goldberg J."/>
            <person name="Griggs A."/>
            <person name="Gujja S."/>
            <person name="Hansen M."/>
            <person name="Howarth C."/>
            <person name="Imamovic A."/>
            <person name="Larimer J."/>
            <person name="McCowan C."/>
            <person name="Murphy C."/>
            <person name="Pearson M."/>
            <person name="Priest M."/>
            <person name="Roberts A."/>
            <person name="Saif S."/>
            <person name="Shea T."/>
            <person name="Sykes S."/>
            <person name="Wortman J."/>
            <person name="Nusbaum C."/>
            <person name="Birren B."/>
        </authorList>
    </citation>
    <scope>NUCLEOTIDE SEQUENCE [LARGE SCALE GENOMIC DNA]</scope>
    <source>
        <strain evidence="2">CBS 10737</strain>
    </source>
</reference>
<evidence type="ECO:0000313" key="2">
    <source>
        <dbReference type="EMBL" id="OCF46220.1"/>
    </source>
</evidence>
<dbReference type="EMBL" id="KV700119">
    <property type="protein sequence ID" value="OCF46220.1"/>
    <property type="molecule type" value="Genomic_DNA"/>
</dbReference>
<dbReference type="GeneID" id="30176260"/>
<proteinExistence type="predicted"/>
<reference evidence="3" key="4">
    <citation type="submission" date="2024-02" db="EMBL/GenBank/DDBJ databases">
        <title>Comparative genomics of Cryptococcus and Kwoniella reveals pathogenesis evolution and contrasting modes of karyotype evolution via chromosome fusion or intercentromeric recombination.</title>
        <authorList>
            <person name="Coelho M.A."/>
            <person name="David-Palma M."/>
            <person name="Shea T."/>
            <person name="Bowers K."/>
            <person name="McGinley-Smith S."/>
            <person name="Mohammad A.W."/>
            <person name="Gnirke A."/>
            <person name="Yurkov A.M."/>
            <person name="Nowrousian M."/>
            <person name="Sun S."/>
            <person name="Cuomo C.A."/>
            <person name="Heitman J."/>
        </authorList>
    </citation>
    <scope>NUCLEOTIDE SEQUENCE</scope>
    <source>
        <strain evidence="3">CBS 10737</strain>
    </source>
</reference>
<evidence type="ECO:0000313" key="4">
    <source>
        <dbReference type="Proteomes" id="UP000094020"/>
    </source>
</evidence>
<name>A0A1B9HSG5_9TREE</name>
<keyword evidence="4" id="KW-1185">Reference proteome</keyword>
<dbReference type="KEGG" id="kpin:30176260"/>
<accession>A0A1B9HSG5</accession>
<sequence>MFNNIIISLPLAFAILGLSSAAVDPVCANGPGALAENFHGCPDTSANGDGLIGVEIISIAINNIIQLQCLYPPPSDGTSQYSYECNYQATGTIDDGILSFHPRSDNSDNCRNYNFQGTPNPMSSPAPQAVTKRDTLYDRPIYRCSETNNDNSGTAYGADQTNVYRGSYQTTIYGDVVSYACAYRNRPARTYSICYYNDAGTLYHSSLNGFPDCPNLCSITYPDRRRNDHPRIRNNQARLKKRLALPQPSE</sequence>
<dbReference type="EMBL" id="CP144519">
    <property type="protein sequence ID" value="WWC66175.1"/>
    <property type="molecule type" value="Genomic_DNA"/>
</dbReference>
<evidence type="ECO:0000313" key="3">
    <source>
        <dbReference type="EMBL" id="WWC66175.1"/>
    </source>
</evidence>